<dbReference type="OMA" id="VIKSWNT"/>
<feature type="region of interest" description="Disordered" evidence="1">
    <location>
        <begin position="307"/>
        <end position="332"/>
    </location>
</feature>
<keyword evidence="2" id="KW-0732">Signal</keyword>
<feature type="chain" id="PRO_5024353657" evidence="2">
    <location>
        <begin position="20"/>
        <end position="332"/>
    </location>
</feature>
<dbReference type="KEGG" id="cput:CONPUDRAFT_103185"/>
<dbReference type="RefSeq" id="XP_007767979.1">
    <property type="nucleotide sequence ID" value="XM_007769789.1"/>
</dbReference>
<accession>A0A5M3MSV1</accession>
<dbReference type="Proteomes" id="UP000053558">
    <property type="component" value="Unassembled WGS sequence"/>
</dbReference>
<feature type="domain" description="Carbohydrate kinase PfkB" evidence="3">
    <location>
        <begin position="168"/>
        <end position="300"/>
    </location>
</feature>
<dbReference type="GO" id="GO:0016301">
    <property type="term" value="F:kinase activity"/>
    <property type="evidence" value="ECO:0007669"/>
    <property type="project" value="UniProtKB-KW"/>
</dbReference>
<dbReference type="EMBL" id="JH711577">
    <property type="protein sequence ID" value="EIW82248.1"/>
    <property type="molecule type" value="Genomic_DNA"/>
</dbReference>
<evidence type="ECO:0000256" key="1">
    <source>
        <dbReference type="SAM" id="MobiDB-lite"/>
    </source>
</evidence>
<organism evidence="4 5">
    <name type="scientific">Coniophora puteana (strain RWD-64-598)</name>
    <name type="common">Brown rot fungus</name>
    <dbReference type="NCBI Taxonomy" id="741705"/>
    <lineage>
        <taxon>Eukaryota</taxon>
        <taxon>Fungi</taxon>
        <taxon>Dikarya</taxon>
        <taxon>Basidiomycota</taxon>
        <taxon>Agaricomycotina</taxon>
        <taxon>Agaricomycetes</taxon>
        <taxon>Agaricomycetidae</taxon>
        <taxon>Boletales</taxon>
        <taxon>Coniophorineae</taxon>
        <taxon>Coniophoraceae</taxon>
        <taxon>Coniophora</taxon>
    </lineage>
</organism>
<dbReference type="GeneID" id="19198407"/>
<name>A0A5M3MSV1_CONPW</name>
<keyword evidence="4" id="KW-0418">Kinase</keyword>
<sequence length="332" mass="36336">MGPLFVTLGMFIIDQFSFADEDGKPIDKSLPPQIGGGGTYANIGARIWLSPDQLGMIVDRGHDFPVHIQHELESYGTDAWYFRDDKSRETTRALNSYRGDTRGFNYLTPRVRLTPRDLANTRLERPMSLHFICSPARALGIISEMSSVPDWHPITVYEPIPDRCIPEEMPSLKKALPLISVLSPNAEEALSLLGMPHTVSKASVEEAAAALLELGVGKGGEGCVVIRSGALGAYISTRAKGGRWLDAYWTNSDLDKVVDVTGAGNSFLGGFAAGLLLTNDLYEAMLYGTVSASFTIEQLGLPKLANDNGKETWNGDSPSRRLQDMKDRHEYS</sequence>
<dbReference type="AlphaFoldDB" id="A0A5M3MSV1"/>
<dbReference type="PANTHER" id="PTHR47098:SF2">
    <property type="entry name" value="PROTEIN MAK32"/>
    <property type="match status" value="1"/>
</dbReference>
<dbReference type="PANTHER" id="PTHR47098">
    <property type="entry name" value="PROTEIN MAK32"/>
    <property type="match status" value="1"/>
</dbReference>
<dbReference type="InterPro" id="IPR029056">
    <property type="entry name" value="Ribokinase-like"/>
</dbReference>
<comment type="caution">
    <text evidence="4">The sequence shown here is derived from an EMBL/GenBank/DDBJ whole genome shotgun (WGS) entry which is preliminary data.</text>
</comment>
<protein>
    <submittedName>
        <fullName evidence="4">Ribokinase-like protein</fullName>
    </submittedName>
</protein>
<evidence type="ECO:0000256" key="2">
    <source>
        <dbReference type="SAM" id="SignalP"/>
    </source>
</evidence>
<dbReference type="Pfam" id="PF00294">
    <property type="entry name" value="PfkB"/>
    <property type="match status" value="1"/>
</dbReference>
<gene>
    <name evidence="4" type="ORF">CONPUDRAFT_103185</name>
</gene>
<keyword evidence="4" id="KW-0808">Transferase</keyword>
<dbReference type="OrthoDB" id="497927at2759"/>
<evidence type="ECO:0000313" key="4">
    <source>
        <dbReference type="EMBL" id="EIW82248.1"/>
    </source>
</evidence>
<dbReference type="Gene3D" id="3.40.1190.20">
    <property type="match status" value="1"/>
</dbReference>
<reference evidence="5" key="1">
    <citation type="journal article" date="2012" name="Science">
        <title>The Paleozoic origin of enzymatic lignin decomposition reconstructed from 31 fungal genomes.</title>
        <authorList>
            <person name="Floudas D."/>
            <person name="Binder M."/>
            <person name="Riley R."/>
            <person name="Barry K."/>
            <person name="Blanchette R.A."/>
            <person name="Henrissat B."/>
            <person name="Martinez A.T."/>
            <person name="Otillar R."/>
            <person name="Spatafora J.W."/>
            <person name="Yadav J.S."/>
            <person name="Aerts A."/>
            <person name="Benoit I."/>
            <person name="Boyd A."/>
            <person name="Carlson A."/>
            <person name="Copeland A."/>
            <person name="Coutinho P.M."/>
            <person name="de Vries R.P."/>
            <person name="Ferreira P."/>
            <person name="Findley K."/>
            <person name="Foster B."/>
            <person name="Gaskell J."/>
            <person name="Glotzer D."/>
            <person name="Gorecki P."/>
            <person name="Heitman J."/>
            <person name="Hesse C."/>
            <person name="Hori C."/>
            <person name="Igarashi K."/>
            <person name="Jurgens J.A."/>
            <person name="Kallen N."/>
            <person name="Kersten P."/>
            <person name="Kohler A."/>
            <person name="Kuees U."/>
            <person name="Kumar T.K.A."/>
            <person name="Kuo A."/>
            <person name="LaButti K."/>
            <person name="Larrondo L.F."/>
            <person name="Lindquist E."/>
            <person name="Ling A."/>
            <person name="Lombard V."/>
            <person name="Lucas S."/>
            <person name="Lundell T."/>
            <person name="Martin R."/>
            <person name="McLaughlin D.J."/>
            <person name="Morgenstern I."/>
            <person name="Morin E."/>
            <person name="Murat C."/>
            <person name="Nagy L.G."/>
            <person name="Nolan M."/>
            <person name="Ohm R.A."/>
            <person name="Patyshakuliyeva A."/>
            <person name="Rokas A."/>
            <person name="Ruiz-Duenas F.J."/>
            <person name="Sabat G."/>
            <person name="Salamov A."/>
            <person name="Samejima M."/>
            <person name="Schmutz J."/>
            <person name="Slot J.C."/>
            <person name="St John F."/>
            <person name="Stenlid J."/>
            <person name="Sun H."/>
            <person name="Sun S."/>
            <person name="Syed K."/>
            <person name="Tsang A."/>
            <person name="Wiebenga A."/>
            <person name="Young D."/>
            <person name="Pisabarro A."/>
            <person name="Eastwood D.C."/>
            <person name="Martin F."/>
            <person name="Cullen D."/>
            <person name="Grigoriev I.V."/>
            <person name="Hibbett D.S."/>
        </authorList>
    </citation>
    <scope>NUCLEOTIDE SEQUENCE [LARGE SCALE GENOMIC DNA]</scope>
    <source>
        <strain evidence="5">RWD-64-598 SS2</strain>
    </source>
</reference>
<dbReference type="SUPFAM" id="SSF53613">
    <property type="entry name" value="Ribokinase-like"/>
    <property type="match status" value="1"/>
</dbReference>
<evidence type="ECO:0000259" key="3">
    <source>
        <dbReference type="Pfam" id="PF00294"/>
    </source>
</evidence>
<evidence type="ECO:0000313" key="5">
    <source>
        <dbReference type="Proteomes" id="UP000053558"/>
    </source>
</evidence>
<keyword evidence="5" id="KW-1185">Reference proteome</keyword>
<feature type="compositionally biased region" description="Basic and acidic residues" evidence="1">
    <location>
        <begin position="318"/>
        <end position="332"/>
    </location>
</feature>
<feature type="signal peptide" evidence="2">
    <location>
        <begin position="1"/>
        <end position="19"/>
    </location>
</feature>
<proteinExistence type="predicted"/>
<dbReference type="InterPro" id="IPR011611">
    <property type="entry name" value="PfkB_dom"/>
</dbReference>